<dbReference type="GO" id="GO:0008194">
    <property type="term" value="F:UDP-glycosyltransferase activity"/>
    <property type="evidence" value="ECO:0007669"/>
    <property type="project" value="InterPro"/>
</dbReference>
<dbReference type="AlphaFoldDB" id="A0A3B0Y7W6"/>
<dbReference type="Gene3D" id="3.40.50.2000">
    <property type="entry name" value="Glycogen Phosphorylase B"/>
    <property type="match status" value="2"/>
</dbReference>
<protein>
    <recommendedName>
        <fullName evidence="2">Glycosyltransferase, MGT family</fullName>
    </recommendedName>
</protein>
<name>A0A3B0Y7W6_9ZZZZ</name>
<dbReference type="SUPFAM" id="SSF53756">
    <property type="entry name" value="UDP-Glycosyltransferase/glycogen phosphorylase"/>
    <property type="match status" value="1"/>
</dbReference>
<accession>A0A3B0Y7W6</accession>
<dbReference type="Pfam" id="PF00201">
    <property type="entry name" value="UDPGT"/>
    <property type="match status" value="1"/>
</dbReference>
<dbReference type="FunFam" id="3.40.50.2000:FF:000072">
    <property type="entry name" value="Glycosyl transferase"/>
    <property type="match status" value="1"/>
</dbReference>
<gene>
    <name evidence="1" type="ORF">MNBD_GAMMA14-1374</name>
</gene>
<reference evidence="1" key="1">
    <citation type="submission" date="2018-06" db="EMBL/GenBank/DDBJ databases">
        <authorList>
            <person name="Zhirakovskaya E."/>
        </authorList>
    </citation>
    <scope>NUCLEOTIDE SEQUENCE</scope>
</reference>
<dbReference type="CDD" id="cd03784">
    <property type="entry name" value="GT1_Gtf-like"/>
    <property type="match status" value="1"/>
</dbReference>
<proteinExistence type="predicted"/>
<dbReference type="InterPro" id="IPR002213">
    <property type="entry name" value="UDP_glucos_trans"/>
</dbReference>
<sequence>MATLLVTTLPHEGHLNPTFPIARKLAHAGHEIHYLDHPRIRHRLRTEGFPTVPYRPLSPADTLMFWRIWRLARAHGLEESRQAIMLFTTRLEVLARYIQSVIRQLQPALIINDVFNYGTRLAAELAGIPWVDCWTAGLMHASEDGCTSLHSREDLTQLSDLFDRRMNSVRRALELPAQEPGAFLRPSPWLQLYCTCAELEPPHPDPGPGAVYVGPSFSGRREDSESGFLQDWFQGSQPLIYVSLGTFFNKRADFFHRIVDAFTGIPVQVVVSSPLATSRSFRALPPNIRFFQRVPQTELLRRADLFLSHGGNNSVNESLALGVPLLITPVGGEQEANAVRVEWLGAGLSTELEQADAGTLRRLALQIIDTPRYKENAVRAQTVLKRCDAAAVSASLIQRILETGEPLQRPPGAPLTLYNQLPLPAWATKER</sequence>
<organism evidence="1">
    <name type="scientific">hydrothermal vent metagenome</name>
    <dbReference type="NCBI Taxonomy" id="652676"/>
    <lineage>
        <taxon>unclassified sequences</taxon>
        <taxon>metagenomes</taxon>
        <taxon>ecological metagenomes</taxon>
    </lineage>
</organism>
<dbReference type="PANTHER" id="PTHR48050">
    <property type="entry name" value="STEROL 3-BETA-GLUCOSYLTRANSFERASE"/>
    <property type="match status" value="1"/>
</dbReference>
<evidence type="ECO:0000313" key="1">
    <source>
        <dbReference type="EMBL" id="VAW72930.1"/>
    </source>
</evidence>
<dbReference type="PANTHER" id="PTHR48050:SF13">
    <property type="entry name" value="STEROL 3-BETA-GLUCOSYLTRANSFERASE UGT80A2"/>
    <property type="match status" value="1"/>
</dbReference>
<evidence type="ECO:0008006" key="2">
    <source>
        <dbReference type="Google" id="ProtNLM"/>
    </source>
</evidence>
<dbReference type="EMBL" id="UOFM01000043">
    <property type="protein sequence ID" value="VAW72930.1"/>
    <property type="molecule type" value="Genomic_DNA"/>
</dbReference>
<dbReference type="InterPro" id="IPR050426">
    <property type="entry name" value="Glycosyltransferase_28"/>
</dbReference>